<dbReference type="EMBL" id="JANPWB010000005">
    <property type="protein sequence ID" value="KAJ1189395.1"/>
    <property type="molecule type" value="Genomic_DNA"/>
</dbReference>
<name>A0AAV7UK54_PLEWA</name>
<keyword evidence="3" id="KW-1185">Reference proteome</keyword>
<dbReference type="AlphaFoldDB" id="A0AAV7UK54"/>
<organism evidence="2 3">
    <name type="scientific">Pleurodeles waltl</name>
    <name type="common">Iberian ribbed newt</name>
    <dbReference type="NCBI Taxonomy" id="8319"/>
    <lineage>
        <taxon>Eukaryota</taxon>
        <taxon>Metazoa</taxon>
        <taxon>Chordata</taxon>
        <taxon>Craniata</taxon>
        <taxon>Vertebrata</taxon>
        <taxon>Euteleostomi</taxon>
        <taxon>Amphibia</taxon>
        <taxon>Batrachia</taxon>
        <taxon>Caudata</taxon>
        <taxon>Salamandroidea</taxon>
        <taxon>Salamandridae</taxon>
        <taxon>Pleurodelinae</taxon>
        <taxon>Pleurodeles</taxon>
    </lineage>
</organism>
<reference evidence="2" key="1">
    <citation type="journal article" date="2022" name="bioRxiv">
        <title>Sequencing and chromosome-scale assembly of the giantPleurodeles waltlgenome.</title>
        <authorList>
            <person name="Brown T."/>
            <person name="Elewa A."/>
            <person name="Iarovenko S."/>
            <person name="Subramanian E."/>
            <person name="Araus A.J."/>
            <person name="Petzold A."/>
            <person name="Susuki M."/>
            <person name="Suzuki K.-i.T."/>
            <person name="Hayashi T."/>
            <person name="Toyoda A."/>
            <person name="Oliveira C."/>
            <person name="Osipova E."/>
            <person name="Leigh N.D."/>
            <person name="Simon A."/>
            <person name="Yun M.H."/>
        </authorList>
    </citation>
    <scope>NUCLEOTIDE SEQUENCE</scope>
    <source>
        <strain evidence="2">20211129_DDA</strain>
        <tissue evidence="2">Liver</tissue>
    </source>
</reference>
<sequence>MPSGIAGSSLGEFSSSFLPTARPLTSSVVFSPLLCIWKSGSVKTAGPARHHGNASRGRTRCGNAAIRTLQ</sequence>
<comment type="caution">
    <text evidence="2">The sequence shown here is derived from an EMBL/GenBank/DDBJ whole genome shotgun (WGS) entry which is preliminary data.</text>
</comment>
<feature type="compositionally biased region" description="Basic residues" evidence="1">
    <location>
        <begin position="48"/>
        <end position="59"/>
    </location>
</feature>
<gene>
    <name evidence="2" type="ORF">NDU88_006140</name>
</gene>
<feature type="region of interest" description="Disordered" evidence="1">
    <location>
        <begin position="45"/>
        <end position="70"/>
    </location>
</feature>
<evidence type="ECO:0000313" key="2">
    <source>
        <dbReference type="EMBL" id="KAJ1189395.1"/>
    </source>
</evidence>
<accession>A0AAV7UK54</accession>
<evidence type="ECO:0000256" key="1">
    <source>
        <dbReference type="SAM" id="MobiDB-lite"/>
    </source>
</evidence>
<dbReference type="Proteomes" id="UP001066276">
    <property type="component" value="Chromosome 3_1"/>
</dbReference>
<evidence type="ECO:0000313" key="3">
    <source>
        <dbReference type="Proteomes" id="UP001066276"/>
    </source>
</evidence>
<protein>
    <submittedName>
        <fullName evidence="2">Uncharacterized protein</fullName>
    </submittedName>
</protein>
<proteinExistence type="predicted"/>